<reference evidence="2" key="1">
    <citation type="journal article" date="2019" name="Int. J. Syst. Evol. Microbiol.">
        <title>The Global Catalogue of Microorganisms (GCM) 10K type strain sequencing project: providing services to taxonomists for standard genome sequencing and annotation.</title>
        <authorList>
            <consortium name="The Broad Institute Genomics Platform"/>
            <consortium name="The Broad Institute Genome Sequencing Center for Infectious Disease"/>
            <person name="Wu L."/>
            <person name="Ma J."/>
        </authorList>
    </citation>
    <scope>NUCLEOTIDE SEQUENCE [LARGE SCALE GENOMIC DNA]</scope>
    <source>
        <strain evidence="2">CCUG 63830</strain>
    </source>
</reference>
<comment type="caution">
    <text evidence="1">The sequence shown here is derived from an EMBL/GenBank/DDBJ whole genome shotgun (WGS) entry which is preliminary data.</text>
</comment>
<evidence type="ECO:0000313" key="2">
    <source>
        <dbReference type="Proteomes" id="UP001596317"/>
    </source>
</evidence>
<proteinExistence type="predicted"/>
<dbReference type="SUPFAM" id="SSF46785">
    <property type="entry name" value="Winged helix' DNA-binding domain"/>
    <property type="match status" value="1"/>
</dbReference>
<evidence type="ECO:0000313" key="1">
    <source>
        <dbReference type="EMBL" id="MFC6662643.1"/>
    </source>
</evidence>
<sequence length="129" mass="14271">MDDLAAMLDCSRAALEPVLTQMEQRRLVMVQMRPGRVMGSVFVTQDGLSIWVQEQLISVREPLPGFHELADRIERCLQRTPFWLTEVLAAELNVAISPLTAQLRVMEAAGSLRTNKQGSGVILSVTPPA</sequence>
<keyword evidence="2" id="KW-1185">Reference proteome</keyword>
<dbReference type="InterPro" id="IPR036390">
    <property type="entry name" value="WH_DNA-bd_sf"/>
</dbReference>
<dbReference type="EMBL" id="JBHSWB010000002">
    <property type="protein sequence ID" value="MFC6662643.1"/>
    <property type="molecule type" value="Genomic_DNA"/>
</dbReference>
<gene>
    <name evidence="1" type="ORF">ACFP90_21535</name>
</gene>
<name>A0ABW1ZPW2_9DEIO</name>
<accession>A0ABW1ZPW2</accession>
<dbReference type="Proteomes" id="UP001596317">
    <property type="component" value="Unassembled WGS sequence"/>
</dbReference>
<organism evidence="1 2">
    <name type="scientific">Deinococcus multiflagellatus</name>
    <dbReference type="NCBI Taxonomy" id="1656887"/>
    <lineage>
        <taxon>Bacteria</taxon>
        <taxon>Thermotogati</taxon>
        <taxon>Deinococcota</taxon>
        <taxon>Deinococci</taxon>
        <taxon>Deinococcales</taxon>
        <taxon>Deinococcaceae</taxon>
        <taxon>Deinococcus</taxon>
    </lineage>
</organism>
<protein>
    <submittedName>
        <fullName evidence="1">Uncharacterized protein</fullName>
    </submittedName>
</protein>
<dbReference type="RefSeq" id="WP_380058618.1">
    <property type="nucleotide sequence ID" value="NZ_JBHSWB010000002.1"/>
</dbReference>